<reference evidence="5" key="1">
    <citation type="submission" date="2025-08" db="UniProtKB">
        <authorList>
            <consortium name="Ensembl"/>
        </authorList>
    </citation>
    <scope>IDENTIFICATION</scope>
</reference>
<dbReference type="AlphaFoldDB" id="A0A8C0IQM4"/>
<evidence type="ECO:0000313" key="6">
    <source>
        <dbReference type="Proteomes" id="UP000694404"/>
    </source>
</evidence>
<evidence type="ECO:0000256" key="3">
    <source>
        <dbReference type="SAM" id="MobiDB-lite"/>
    </source>
</evidence>
<sequence>SCSSEKVKRVTSPSRGICEWLLTILSLFFIILTFPVSVWFCMKIVREYERAIVFRLGRLLPGRPRGPVGNATLMPSTTQHTAAQHSTLNTTQCTNGQYSTARHNTA</sequence>
<evidence type="ECO:0000313" key="5">
    <source>
        <dbReference type="Ensembl" id="ENSCABP00000012246.1"/>
    </source>
</evidence>
<gene>
    <name evidence="5" type="primary">NPHS2</name>
</gene>
<dbReference type="GO" id="GO:0005886">
    <property type="term" value="C:plasma membrane"/>
    <property type="evidence" value="ECO:0007669"/>
    <property type="project" value="InterPro"/>
</dbReference>
<feature type="region of interest" description="Disordered" evidence="3">
    <location>
        <begin position="67"/>
        <end position="106"/>
    </location>
</feature>
<evidence type="ECO:0000256" key="4">
    <source>
        <dbReference type="SAM" id="Phobius"/>
    </source>
</evidence>
<evidence type="ECO:0000256" key="2">
    <source>
        <dbReference type="ARBA" id="ARBA00023136"/>
    </source>
</evidence>
<protein>
    <submittedName>
        <fullName evidence="5">NPHS2 stomatin family member, podocin</fullName>
    </submittedName>
</protein>
<dbReference type="PANTHER" id="PTHR10264">
    <property type="entry name" value="BAND 7 PROTEIN-RELATED"/>
    <property type="match status" value="1"/>
</dbReference>
<keyword evidence="4" id="KW-1133">Transmembrane helix</keyword>
<keyword evidence="6" id="KW-1185">Reference proteome</keyword>
<comment type="subcellular location">
    <subcellularLocation>
        <location evidence="1">Membrane</location>
    </subcellularLocation>
</comment>
<keyword evidence="4" id="KW-0812">Transmembrane</keyword>
<proteinExistence type="predicted"/>
<feature type="transmembrane region" description="Helical" evidence="4">
    <location>
        <begin position="20"/>
        <end position="42"/>
    </location>
</feature>
<name>A0A8C0IQM4_CHEAB</name>
<keyword evidence="2 4" id="KW-0472">Membrane</keyword>
<dbReference type="Proteomes" id="UP000694404">
    <property type="component" value="Unplaced"/>
</dbReference>
<evidence type="ECO:0000256" key="1">
    <source>
        <dbReference type="ARBA" id="ARBA00004370"/>
    </source>
</evidence>
<dbReference type="Ensembl" id="ENSCABT00000013433.1">
    <property type="protein sequence ID" value="ENSCABP00000012246.1"/>
    <property type="gene ID" value="ENSCABG00000009056.1"/>
</dbReference>
<dbReference type="GeneTree" id="ENSGT01030000234614"/>
<organism evidence="5 6">
    <name type="scientific">Chelonoidis abingdonii</name>
    <name type="common">Abingdon island giant tortoise</name>
    <name type="synonym">Testudo abingdonii</name>
    <dbReference type="NCBI Taxonomy" id="106734"/>
    <lineage>
        <taxon>Eukaryota</taxon>
        <taxon>Metazoa</taxon>
        <taxon>Chordata</taxon>
        <taxon>Craniata</taxon>
        <taxon>Vertebrata</taxon>
        <taxon>Euteleostomi</taxon>
        <taxon>Archelosauria</taxon>
        <taxon>Testudinata</taxon>
        <taxon>Testudines</taxon>
        <taxon>Cryptodira</taxon>
        <taxon>Durocryptodira</taxon>
        <taxon>Testudinoidea</taxon>
        <taxon>Testudinidae</taxon>
        <taxon>Chelonoidis</taxon>
    </lineage>
</organism>
<accession>A0A8C0IQM4</accession>
<dbReference type="PANTHER" id="PTHR10264:SF127">
    <property type="entry name" value="PODOCIN"/>
    <property type="match status" value="1"/>
</dbReference>
<reference evidence="5" key="2">
    <citation type="submission" date="2025-09" db="UniProtKB">
        <authorList>
            <consortium name="Ensembl"/>
        </authorList>
    </citation>
    <scope>IDENTIFICATION</scope>
</reference>
<feature type="compositionally biased region" description="Polar residues" evidence="3">
    <location>
        <begin position="73"/>
        <end position="106"/>
    </location>
</feature>
<dbReference type="InterPro" id="IPR043202">
    <property type="entry name" value="Band-7_stomatin-like"/>
</dbReference>